<dbReference type="EMBL" id="CP029042">
    <property type="protein sequence ID" value="AZS74109.1"/>
    <property type="molecule type" value="Genomic_DNA"/>
</dbReference>
<gene>
    <name evidence="3" type="ORF">DDE74_26980</name>
</gene>
<dbReference type="AlphaFoldDB" id="A0A3S9YGF2"/>
<reference evidence="3 4" key="1">
    <citation type="submission" date="2018-04" db="EMBL/GenBank/DDBJ databases">
        <title>Complete genome sequences of Streptomyces lydicus strain WYEC and characterization of antagonistic properties of biological control agents.</title>
        <authorList>
            <person name="Mariita R.M."/>
            <person name="Sello J.K."/>
        </authorList>
    </citation>
    <scope>NUCLEOTIDE SEQUENCE [LARGE SCALE GENOMIC DNA]</scope>
    <source>
        <strain evidence="3 4">WYEC 108</strain>
    </source>
</reference>
<dbReference type="Pfam" id="PF00144">
    <property type="entry name" value="Beta-lactamase"/>
    <property type="match status" value="1"/>
</dbReference>
<feature type="compositionally biased region" description="Low complexity" evidence="1">
    <location>
        <begin position="131"/>
        <end position="141"/>
    </location>
</feature>
<dbReference type="InterPro" id="IPR001466">
    <property type="entry name" value="Beta-lactam-related"/>
</dbReference>
<sequence length="155" mass="16154">MPVPAAAGPVARSASRTGNTCAHLRAQQGELGLDAPVAAYWPEFAQRGKEGQEGEGGITTWTVPAHTAGIPLAEQQLTFEELTRRTSVIRARGGGRPRWGGCTLRCPPHRGDATSRRSRSRRLSPPGPGGTRTAPGGAAVRRCGRRPSTAGGGTP</sequence>
<organism evidence="3 4">
    <name type="scientific">Streptomyces lydicus</name>
    <dbReference type="NCBI Taxonomy" id="47763"/>
    <lineage>
        <taxon>Bacteria</taxon>
        <taxon>Bacillati</taxon>
        <taxon>Actinomycetota</taxon>
        <taxon>Actinomycetes</taxon>
        <taxon>Kitasatosporales</taxon>
        <taxon>Streptomycetaceae</taxon>
        <taxon>Streptomyces</taxon>
    </lineage>
</organism>
<dbReference type="Proteomes" id="UP000275579">
    <property type="component" value="Chromosome"/>
</dbReference>
<feature type="region of interest" description="Disordered" evidence="1">
    <location>
        <begin position="92"/>
        <end position="155"/>
    </location>
</feature>
<evidence type="ECO:0000256" key="1">
    <source>
        <dbReference type="SAM" id="MobiDB-lite"/>
    </source>
</evidence>
<feature type="domain" description="Beta-lactamase-related" evidence="2">
    <location>
        <begin position="20"/>
        <end position="85"/>
    </location>
</feature>
<dbReference type="Gene3D" id="3.40.710.10">
    <property type="entry name" value="DD-peptidase/beta-lactamase superfamily"/>
    <property type="match status" value="1"/>
</dbReference>
<accession>A0A3S9YGF2</accession>
<evidence type="ECO:0000313" key="3">
    <source>
        <dbReference type="EMBL" id="AZS74109.1"/>
    </source>
</evidence>
<dbReference type="SUPFAM" id="SSF56601">
    <property type="entry name" value="beta-lactamase/transpeptidase-like"/>
    <property type="match status" value="1"/>
</dbReference>
<name>A0A3S9YGF2_9ACTN</name>
<dbReference type="InterPro" id="IPR012338">
    <property type="entry name" value="Beta-lactam/transpept-like"/>
</dbReference>
<protein>
    <recommendedName>
        <fullName evidence="2">Beta-lactamase-related domain-containing protein</fullName>
    </recommendedName>
</protein>
<evidence type="ECO:0000313" key="4">
    <source>
        <dbReference type="Proteomes" id="UP000275579"/>
    </source>
</evidence>
<proteinExistence type="predicted"/>
<evidence type="ECO:0000259" key="2">
    <source>
        <dbReference type="Pfam" id="PF00144"/>
    </source>
</evidence>